<dbReference type="SUPFAM" id="SSF102114">
    <property type="entry name" value="Radical SAM enzymes"/>
    <property type="match status" value="1"/>
</dbReference>
<reference evidence="13" key="1">
    <citation type="submission" date="2017-02" db="EMBL/GenBank/DDBJ databases">
        <authorList>
            <person name="Varghese N."/>
            <person name="Submissions S."/>
        </authorList>
    </citation>
    <scope>NUCLEOTIDE SEQUENCE [LARGE SCALE GENOMIC DNA]</scope>
    <source>
        <strain evidence="13">ATCC 700200</strain>
    </source>
</reference>
<dbReference type="InterPro" id="IPR013785">
    <property type="entry name" value="Aldolase_TIM"/>
</dbReference>
<evidence type="ECO:0000256" key="7">
    <source>
        <dbReference type="ARBA" id="ARBA00023014"/>
    </source>
</evidence>
<evidence type="ECO:0000256" key="2">
    <source>
        <dbReference type="ARBA" id="ARBA00022485"/>
    </source>
</evidence>
<evidence type="ECO:0000313" key="13">
    <source>
        <dbReference type="Proteomes" id="UP000190774"/>
    </source>
</evidence>
<dbReference type="InterPro" id="IPR007197">
    <property type="entry name" value="rSAM"/>
</dbReference>
<evidence type="ECO:0000313" key="12">
    <source>
        <dbReference type="EMBL" id="SKA95283.1"/>
    </source>
</evidence>
<evidence type="ECO:0000256" key="4">
    <source>
        <dbReference type="ARBA" id="ARBA00022723"/>
    </source>
</evidence>
<protein>
    <submittedName>
        <fullName evidence="12">Cyclic pyranopterin phosphate synthase</fullName>
    </submittedName>
</protein>
<dbReference type="SMART" id="SM00729">
    <property type="entry name" value="Elp3"/>
    <property type="match status" value="1"/>
</dbReference>
<dbReference type="InterPro" id="IPR050105">
    <property type="entry name" value="MoCo_biosynth_MoaA/MoaC"/>
</dbReference>
<keyword evidence="10" id="KW-0456">Lyase</keyword>
<dbReference type="InterPro" id="IPR006638">
    <property type="entry name" value="Elp3/MiaA/NifB-like_rSAM"/>
</dbReference>
<dbReference type="PANTHER" id="PTHR22960:SF0">
    <property type="entry name" value="MOLYBDENUM COFACTOR BIOSYNTHESIS PROTEIN 1"/>
    <property type="match status" value="1"/>
</dbReference>
<name>A0A1T4Y0X4_9BACT</name>
<keyword evidence="8" id="KW-0342">GTP-binding</keyword>
<keyword evidence="9" id="KW-0501">Molybdenum cofactor biosynthesis</keyword>
<comment type="cofactor">
    <cofactor evidence="1">
        <name>[4Fe-4S] cluster</name>
        <dbReference type="ChEBI" id="CHEBI:49883"/>
    </cofactor>
</comment>
<dbReference type="GO" id="GO:0006777">
    <property type="term" value="P:Mo-molybdopterin cofactor biosynthetic process"/>
    <property type="evidence" value="ECO:0007669"/>
    <property type="project" value="UniProtKB-KW"/>
</dbReference>
<keyword evidence="6" id="KW-0408">Iron</keyword>
<dbReference type="Proteomes" id="UP000190774">
    <property type="component" value="Unassembled WGS sequence"/>
</dbReference>
<dbReference type="AlphaFoldDB" id="A0A1T4Y0X4"/>
<dbReference type="STRING" id="48467.SAMN02745166_02326"/>
<dbReference type="EMBL" id="FUYE01000006">
    <property type="protein sequence ID" value="SKA95283.1"/>
    <property type="molecule type" value="Genomic_DNA"/>
</dbReference>
<dbReference type="SFLD" id="SFLDG01067">
    <property type="entry name" value="SPASM/twitch_domain_containing"/>
    <property type="match status" value="1"/>
</dbReference>
<dbReference type="CDD" id="cd01335">
    <property type="entry name" value="Radical_SAM"/>
    <property type="match status" value="1"/>
</dbReference>
<dbReference type="Pfam" id="PF06463">
    <property type="entry name" value="Mob_synth_C"/>
    <property type="match status" value="1"/>
</dbReference>
<dbReference type="GO" id="GO:0051539">
    <property type="term" value="F:4 iron, 4 sulfur cluster binding"/>
    <property type="evidence" value="ECO:0007669"/>
    <property type="project" value="UniProtKB-KW"/>
</dbReference>
<evidence type="ECO:0000256" key="3">
    <source>
        <dbReference type="ARBA" id="ARBA00022691"/>
    </source>
</evidence>
<dbReference type="GO" id="GO:0061799">
    <property type="term" value="F:cyclic pyranopterin monophosphate synthase activity"/>
    <property type="evidence" value="ECO:0007669"/>
    <property type="project" value="TreeGrafter"/>
</dbReference>
<keyword evidence="5" id="KW-0547">Nucleotide-binding</keyword>
<evidence type="ECO:0000256" key="8">
    <source>
        <dbReference type="ARBA" id="ARBA00023134"/>
    </source>
</evidence>
<dbReference type="Pfam" id="PF04055">
    <property type="entry name" value="Radical_SAM"/>
    <property type="match status" value="1"/>
</dbReference>
<evidence type="ECO:0000256" key="6">
    <source>
        <dbReference type="ARBA" id="ARBA00023004"/>
    </source>
</evidence>
<keyword evidence="4" id="KW-0479">Metal-binding</keyword>
<evidence type="ECO:0000259" key="11">
    <source>
        <dbReference type="PROSITE" id="PS51918"/>
    </source>
</evidence>
<dbReference type="PROSITE" id="PS51918">
    <property type="entry name" value="RADICAL_SAM"/>
    <property type="match status" value="1"/>
</dbReference>
<keyword evidence="2" id="KW-0004">4Fe-4S</keyword>
<evidence type="ECO:0000256" key="9">
    <source>
        <dbReference type="ARBA" id="ARBA00023150"/>
    </source>
</evidence>
<keyword evidence="13" id="KW-1185">Reference proteome</keyword>
<keyword evidence="3" id="KW-0949">S-adenosyl-L-methionine</keyword>
<dbReference type="InterPro" id="IPR010505">
    <property type="entry name" value="MoaA_twitch"/>
</dbReference>
<evidence type="ECO:0000256" key="1">
    <source>
        <dbReference type="ARBA" id="ARBA00001966"/>
    </source>
</evidence>
<dbReference type="PANTHER" id="PTHR22960">
    <property type="entry name" value="MOLYBDOPTERIN COFACTOR SYNTHESIS PROTEIN A"/>
    <property type="match status" value="1"/>
</dbReference>
<dbReference type="SFLD" id="SFLDS00029">
    <property type="entry name" value="Radical_SAM"/>
    <property type="match status" value="1"/>
</dbReference>
<dbReference type="Gene3D" id="3.20.20.70">
    <property type="entry name" value="Aldolase class I"/>
    <property type="match status" value="1"/>
</dbReference>
<proteinExistence type="predicted"/>
<dbReference type="GO" id="GO:0046872">
    <property type="term" value="F:metal ion binding"/>
    <property type="evidence" value="ECO:0007669"/>
    <property type="project" value="UniProtKB-KW"/>
</dbReference>
<dbReference type="InterPro" id="IPR058240">
    <property type="entry name" value="rSAM_sf"/>
</dbReference>
<dbReference type="CDD" id="cd21117">
    <property type="entry name" value="Twitch_MoaA"/>
    <property type="match status" value="1"/>
</dbReference>
<sequence length="334" mass="37504">MEDAFGHHISYLRVSVTDRCNERCRYCMPQEEQAWFPKDEILSYEEMLRVLRVGAGLGIRKVRVTGGEPLTRPGVADFCAQISAIPGIQEIGISTNGTLLSKTEGGLTMAERLVKAGVRSANISLDSLDRETYRRSTNRDLLPKVLEGIEAAISAGFRSIRLNCVLMKNQTEREFMPLLNYAWEKGLLLRFIELMPVSTQDVLSEDNFLATGTARQLIEQHTGPLLPRPDFKTNGPATYYAVAGTEQKIGFIGAMTNLHFCETCNKLRLTSDGKLRPCLGSWLEFDLREVLRSPQGCTDQELAGFIHNVVARKPKEHDFRHNYQPNRRMIAIGG</sequence>
<feature type="domain" description="Radical SAM core" evidence="11">
    <location>
        <begin position="4"/>
        <end position="224"/>
    </location>
</feature>
<dbReference type="SFLD" id="SFLDG01383">
    <property type="entry name" value="cyclic_pyranopterin_phosphate"/>
    <property type="match status" value="1"/>
</dbReference>
<keyword evidence="7" id="KW-0411">Iron-sulfur</keyword>
<dbReference type="GO" id="GO:0061798">
    <property type="term" value="F:GTP 3',8'-cyclase activity"/>
    <property type="evidence" value="ECO:0007669"/>
    <property type="project" value="TreeGrafter"/>
</dbReference>
<organism evidence="12 13">
    <name type="scientific">Prosthecobacter debontii</name>
    <dbReference type="NCBI Taxonomy" id="48467"/>
    <lineage>
        <taxon>Bacteria</taxon>
        <taxon>Pseudomonadati</taxon>
        <taxon>Verrucomicrobiota</taxon>
        <taxon>Verrucomicrobiia</taxon>
        <taxon>Verrucomicrobiales</taxon>
        <taxon>Verrucomicrobiaceae</taxon>
        <taxon>Prosthecobacter</taxon>
    </lineage>
</organism>
<dbReference type="SFLD" id="SFLDG01386">
    <property type="entry name" value="main_SPASM_domain-containing"/>
    <property type="match status" value="1"/>
</dbReference>
<gene>
    <name evidence="12" type="ORF">SAMN02745166_02326</name>
</gene>
<evidence type="ECO:0000256" key="10">
    <source>
        <dbReference type="ARBA" id="ARBA00023239"/>
    </source>
</evidence>
<accession>A0A1T4Y0X4</accession>
<dbReference type="InterPro" id="IPR013483">
    <property type="entry name" value="MoaA"/>
</dbReference>
<dbReference type="NCBIfam" id="TIGR02666">
    <property type="entry name" value="moaA"/>
    <property type="match status" value="1"/>
</dbReference>
<evidence type="ECO:0000256" key="5">
    <source>
        <dbReference type="ARBA" id="ARBA00022741"/>
    </source>
</evidence>
<dbReference type="InterPro" id="IPR040064">
    <property type="entry name" value="MoaA-like"/>
</dbReference>
<dbReference type="RefSeq" id="WP_176159371.1">
    <property type="nucleotide sequence ID" value="NZ_FUYE01000006.1"/>
</dbReference>
<dbReference type="GO" id="GO:0005525">
    <property type="term" value="F:GTP binding"/>
    <property type="evidence" value="ECO:0007669"/>
    <property type="project" value="UniProtKB-KW"/>
</dbReference>